<dbReference type="GO" id="GO:0005938">
    <property type="term" value="C:cell cortex"/>
    <property type="evidence" value="ECO:0007669"/>
    <property type="project" value="TreeGrafter"/>
</dbReference>
<dbReference type="PROSITE" id="PS50877">
    <property type="entry name" value="GOLOCO"/>
    <property type="match status" value="2"/>
</dbReference>
<evidence type="ECO:0000256" key="7">
    <source>
        <dbReference type="ARBA" id="ARBA00022803"/>
    </source>
</evidence>
<dbReference type="GO" id="GO:0000132">
    <property type="term" value="P:establishment of mitotic spindle orientation"/>
    <property type="evidence" value="ECO:0007669"/>
    <property type="project" value="TreeGrafter"/>
</dbReference>
<protein>
    <recommendedName>
        <fullName evidence="11">G-protein signaling modulator 2</fullName>
    </recommendedName>
</protein>
<keyword evidence="5" id="KW-0597">Phosphoprotein</keyword>
<keyword evidence="8" id="KW-0472">Membrane</keyword>
<evidence type="ECO:0008006" key="11">
    <source>
        <dbReference type="Google" id="ProtNLM"/>
    </source>
</evidence>
<dbReference type="PANTHER" id="PTHR45954">
    <property type="entry name" value="LD33695P"/>
    <property type="match status" value="1"/>
</dbReference>
<reference evidence="9" key="2">
    <citation type="submission" date="2025-09" db="UniProtKB">
        <authorList>
            <consortium name="Ensembl"/>
        </authorList>
    </citation>
    <scope>IDENTIFICATION</scope>
</reference>
<dbReference type="GO" id="GO:0016020">
    <property type="term" value="C:membrane"/>
    <property type="evidence" value="ECO:0007669"/>
    <property type="project" value="UniProtKB-SubCell"/>
</dbReference>
<keyword evidence="6" id="KW-0677">Repeat</keyword>
<evidence type="ECO:0000256" key="6">
    <source>
        <dbReference type="ARBA" id="ARBA00022737"/>
    </source>
</evidence>
<dbReference type="Proteomes" id="UP000694391">
    <property type="component" value="Unplaced"/>
</dbReference>
<evidence type="ECO:0000256" key="5">
    <source>
        <dbReference type="ARBA" id="ARBA00022553"/>
    </source>
</evidence>
<dbReference type="SMART" id="SM00390">
    <property type="entry name" value="GoLoco"/>
    <property type="match status" value="4"/>
</dbReference>
<dbReference type="AlphaFoldDB" id="A0A8C0QZA6"/>
<dbReference type="Pfam" id="PF02188">
    <property type="entry name" value="GoLoco"/>
    <property type="match status" value="2"/>
</dbReference>
<keyword evidence="7" id="KW-0802">TPR repeat</keyword>
<dbReference type="GeneTree" id="ENSGT00940000161257"/>
<evidence type="ECO:0000256" key="4">
    <source>
        <dbReference type="ARBA" id="ARBA00022490"/>
    </source>
</evidence>
<keyword evidence="10" id="KW-1185">Reference proteome</keyword>
<reference evidence="9" key="1">
    <citation type="submission" date="2025-08" db="UniProtKB">
        <authorList>
            <consortium name="Ensembl"/>
        </authorList>
    </citation>
    <scope>IDENTIFICATION</scope>
</reference>
<organism evidence="9 10">
    <name type="scientific">Canis lupus dingo</name>
    <name type="common">dingo</name>
    <dbReference type="NCBI Taxonomy" id="286419"/>
    <lineage>
        <taxon>Eukaryota</taxon>
        <taxon>Metazoa</taxon>
        <taxon>Chordata</taxon>
        <taxon>Craniata</taxon>
        <taxon>Vertebrata</taxon>
        <taxon>Euteleostomi</taxon>
        <taxon>Mammalia</taxon>
        <taxon>Eutheria</taxon>
        <taxon>Laurasiatheria</taxon>
        <taxon>Carnivora</taxon>
        <taxon>Caniformia</taxon>
        <taxon>Canidae</taxon>
        <taxon>Canis</taxon>
    </lineage>
</organism>
<dbReference type="Gene3D" id="1.25.40.10">
    <property type="entry name" value="Tetratricopeptide repeat domain"/>
    <property type="match status" value="2"/>
</dbReference>
<evidence type="ECO:0000256" key="1">
    <source>
        <dbReference type="ARBA" id="ARBA00004370"/>
    </source>
</evidence>
<evidence type="ECO:0000256" key="8">
    <source>
        <dbReference type="ARBA" id="ARBA00023136"/>
    </source>
</evidence>
<dbReference type="InterPro" id="IPR052386">
    <property type="entry name" value="GPSM"/>
</dbReference>
<dbReference type="GO" id="GO:0005092">
    <property type="term" value="F:GDP-dissociation inhibitor activity"/>
    <property type="evidence" value="ECO:0007669"/>
    <property type="project" value="TreeGrafter"/>
</dbReference>
<accession>A0A8C0QZA6</accession>
<dbReference type="Ensembl" id="ENSCAFT00020016251.1">
    <property type="protein sequence ID" value="ENSCAFP00020013989.1"/>
    <property type="gene ID" value="ENSCAFG00020011302.1"/>
</dbReference>
<evidence type="ECO:0000313" key="9">
    <source>
        <dbReference type="Ensembl" id="ENSCAFP00020013989.1"/>
    </source>
</evidence>
<keyword evidence="3" id="KW-1003">Cell membrane</keyword>
<sequence length="225" mass="24959">TKSLSAGSNYRSLLDELKGKKCKTNSSTKVLQDASNWNHRIPNSQSKVSTDSIGDEGFFDLVSQFQNNRMDDQRCCLQEQSCGPASTAASSTPPRVMLKTSSVFMVSPNMDEFLDLASSQSRHLDDQRASFSNLPGLRLTQNNNKSVLGHLMTNDNKEPDEDFFDFLVKCQGPRLDDQRCASPPATTKGPTVPDEDFFSLILHSQVKRMDEQNAQPLSDQSSLCV</sequence>
<comment type="subcellular location">
    <subcellularLocation>
        <location evidence="2">Cytoplasm</location>
    </subcellularLocation>
    <subcellularLocation>
        <location evidence="1">Membrane</location>
    </subcellularLocation>
</comment>
<evidence type="ECO:0000256" key="2">
    <source>
        <dbReference type="ARBA" id="ARBA00004496"/>
    </source>
</evidence>
<name>A0A8C0QZA6_CANLU</name>
<dbReference type="GO" id="GO:0001965">
    <property type="term" value="F:G-protein alpha-subunit binding"/>
    <property type="evidence" value="ECO:0007669"/>
    <property type="project" value="TreeGrafter"/>
</dbReference>
<evidence type="ECO:0000256" key="3">
    <source>
        <dbReference type="ARBA" id="ARBA00022475"/>
    </source>
</evidence>
<evidence type="ECO:0000313" key="10">
    <source>
        <dbReference type="Proteomes" id="UP000694391"/>
    </source>
</evidence>
<dbReference type="InterPro" id="IPR003109">
    <property type="entry name" value="GoLoco_motif"/>
</dbReference>
<keyword evidence="4" id="KW-0963">Cytoplasm</keyword>
<dbReference type="InterPro" id="IPR011990">
    <property type="entry name" value="TPR-like_helical_dom_sf"/>
</dbReference>
<dbReference type="PANTHER" id="PTHR45954:SF3">
    <property type="entry name" value="G-PROTEIN-SIGNALING MODULATOR 2"/>
    <property type="match status" value="1"/>
</dbReference>
<proteinExistence type="predicted"/>